<feature type="transmembrane region" description="Helical" evidence="6">
    <location>
        <begin position="81"/>
        <end position="99"/>
    </location>
</feature>
<dbReference type="PANTHER" id="PTHR32322:SF2">
    <property type="entry name" value="EAMA DOMAIN-CONTAINING PROTEIN"/>
    <property type="match status" value="1"/>
</dbReference>
<evidence type="ECO:0000259" key="7">
    <source>
        <dbReference type="Pfam" id="PF00892"/>
    </source>
</evidence>
<dbReference type="EMBL" id="AP021874">
    <property type="protein sequence ID" value="BBO71428.1"/>
    <property type="molecule type" value="Genomic_DNA"/>
</dbReference>
<feature type="transmembrane region" description="Helical" evidence="6">
    <location>
        <begin position="287"/>
        <end position="304"/>
    </location>
</feature>
<dbReference type="RefSeq" id="WP_155319265.1">
    <property type="nucleotide sequence ID" value="NZ_AP021874.1"/>
</dbReference>
<evidence type="ECO:0000313" key="9">
    <source>
        <dbReference type="Proteomes" id="UP000427906"/>
    </source>
</evidence>
<feature type="transmembrane region" description="Helical" evidence="6">
    <location>
        <begin position="111"/>
        <end position="129"/>
    </location>
</feature>
<dbReference type="InterPro" id="IPR037185">
    <property type="entry name" value="EmrE-like"/>
</dbReference>
<keyword evidence="9" id="KW-1185">Reference proteome</keyword>
<name>A0A5K7YRW0_9BACT</name>
<dbReference type="GO" id="GO:0016020">
    <property type="term" value="C:membrane"/>
    <property type="evidence" value="ECO:0007669"/>
    <property type="project" value="UniProtKB-SubCell"/>
</dbReference>
<protein>
    <submittedName>
        <fullName evidence="8">Membrane protein</fullName>
    </submittedName>
</protein>
<keyword evidence="5 6" id="KW-0472">Membrane</keyword>
<evidence type="ECO:0000256" key="6">
    <source>
        <dbReference type="SAM" id="Phobius"/>
    </source>
</evidence>
<feature type="transmembrane region" description="Helical" evidence="6">
    <location>
        <begin position="50"/>
        <end position="69"/>
    </location>
</feature>
<dbReference type="AlphaFoldDB" id="A0A5K7YRW0"/>
<dbReference type="SUPFAM" id="SSF103481">
    <property type="entry name" value="Multidrug resistance efflux transporter EmrE"/>
    <property type="match status" value="2"/>
</dbReference>
<keyword evidence="4 6" id="KW-1133">Transmembrane helix</keyword>
<evidence type="ECO:0000256" key="3">
    <source>
        <dbReference type="ARBA" id="ARBA00022692"/>
    </source>
</evidence>
<accession>A0A5K7YRW0</accession>
<evidence type="ECO:0000256" key="5">
    <source>
        <dbReference type="ARBA" id="ARBA00023136"/>
    </source>
</evidence>
<evidence type="ECO:0000256" key="2">
    <source>
        <dbReference type="ARBA" id="ARBA00007362"/>
    </source>
</evidence>
<gene>
    <name evidence="8" type="ORF">DSCA_53580</name>
</gene>
<dbReference type="KEGG" id="dalk:DSCA_53580"/>
<dbReference type="InterPro" id="IPR050638">
    <property type="entry name" value="AA-Vitamin_Transporters"/>
</dbReference>
<feature type="transmembrane region" description="Helical" evidence="6">
    <location>
        <begin position="136"/>
        <end position="153"/>
    </location>
</feature>
<feature type="transmembrane region" description="Helical" evidence="6">
    <location>
        <begin position="197"/>
        <end position="218"/>
    </location>
</feature>
<comment type="subcellular location">
    <subcellularLocation>
        <location evidence="1">Membrane</location>
        <topology evidence="1">Multi-pass membrane protein</topology>
    </subcellularLocation>
</comment>
<proteinExistence type="inferred from homology"/>
<feature type="transmembrane region" description="Helical" evidence="6">
    <location>
        <begin position="230"/>
        <end position="249"/>
    </location>
</feature>
<evidence type="ECO:0000256" key="4">
    <source>
        <dbReference type="ARBA" id="ARBA00022989"/>
    </source>
</evidence>
<reference evidence="8 9" key="1">
    <citation type="submission" date="2019-11" db="EMBL/GenBank/DDBJ databases">
        <title>Comparative genomics of hydrocarbon-degrading Desulfosarcina strains.</title>
        <authorList>
            <person name="Watanabe M."/>
            <person name="Kojima H."/>
            <person name="Fukui M."/>
        </authorList>
    </citation>
    <scope>NUCLEOTIDE SEQUENCE [LARGE SCALE GENOMIC DNA]</scope>
    <source>
        <strain evidence="8 9">PL12</strain>
    </source>
</reference>
<dbReference type="Proteomes" id="UP000427906">
    <property type="component" value="Chromosome"/>
</dbReference>
<evidence type="ECO:0000313" key="8">
    <source>
        <dbReference type="EMBL" id="BBO71428.1"/>
    </source>
</evidence>
<comment type="similarity">
    <text evidence="2">Belongs to the EamA transporter family.</text>
</comment>
<feature type="domain" description="EamA" evidence="7">
    <location>
        <begin position="167"/>
        <end position="302"/>
    </location>
</feature>
<feature type="transmembrane region" description="Helical" evidence="6">
    <location>
        <begin position="165"/>
        <end position="185"/>
    </location>
</feature>
<dbReference type="PANTHER" id="PTHR32322">
    <property type="entry name" value="INNER MEMBRANE TRANSPORTER"/>
    <property type="match status" value="1"/>
</dbReference>
<evidence type="ECO:0000256" key="1">
    <source>
        <dbReference type="ARBA" id="ARBA00004141"/>
    </source>
</evidence>
<dbReference type="Pfam" id="PF00892">
    <property type="entry name" value="EamA"/>
    <property type="match status" value="2"/>
</dbReference>
<dbReference type="InterPro" id="IPR000620">
    <property type="entry name" value="EamA_dom"/>
</dbReference>
<organism evidence="8 9">
    <name type="scientific">Desulfosarcina alkanivorans</name>
    <dbReference type="NCBI Taxonomy" id="571177"/>
    <lineage>
        <taxon>Bacteria</taxon>
        <taxon>Pseudomonadati</taxon>
        <taxon>Thermodesulfobacteriota</taxon>
        <taxon>Desulfobacteria</taxon>
        <taxon>Desulfobacterales</taxon>
        <taxon>Desulfosarcinaceae</taxon>
        <taxon>Desulfosarcina</taxon>
    </lineage>
</organism>
<feature type="domain" description="EamA" evidence="7">
    <location>
        <begin position="24"/>
        <end position="152"/>
    </location>
</feature>
<dbReference type="OrthoDB" id="5338957at2"/>
<keyword evidence="3 6" id="KW-0812">Transmembrane</keyword>
<feature type="transmembrane region" description="Helical" evidence="6">
    <location>
        <begin position="261"/>
        <end position="281"/>
    </location>
</feature>
<sequence length="317" mass="35502">MMKIAHAKAAMTAQGNKNGYVHGLMLLTILLIASSFPVAATITHALPPAVMMFVRFLLAALLFSPFVLVRNGISLPSLRSSINYIVISIPLVVFFWCMFKSLRYTSLLNTGALFTMVPTITAVLAIIINKDTITRIRALGIFIGTLGAVWIVFRGDWQALMNLDLNYGDFVFMIGCLFLGLYNALIKRLYRNEPMELMTFWVLCWGSLWFLVLCWQDMASIDWVGVELNVYAGIAYLSLFTTLTTFFLLQFSIVRIGATKVSAYNFLTPVFVILLGIILGMEQFIPITLPGILLVVSAMLLIQWEKDSKPAQRKQSV</sequence>